<comment type="caution">
    <text evidence="2">The sequence shown here is derived from an EMBL/GenBank/DDBJ whole genome shotgun (WGS) entry which is preliminary data.</text>
</comment>
<reference evidence="2 3" key="1">
    <citation type="submission" date="2018-11" db="EMBL/GenBank/DDBJ databases">
        <title>Genome sequence and assembly of Colletotrichum spinosum.</title>
        <authorList>
            <person name="Gan P."/>
            <person name="Shirasu K."/>
        </authorList>
    </citation>
    <scope>NUCLEOTIDE SEQUENCE [LARGE SCALE GENOMIC DNA]</scope>
    <source>
        <strain evidence="2 3">CBS 515.97</strain>
    </source>
</reference>
<feature type="signal peptide" evidence="1">
    <location>
        <begin position="1"/>
        <end position="20"/>
    </location>
</feature>
<keyword evidence="1" id="KW-0732">Signal</keyword>
<protein>
    <recommendedName>
        <fullName evidence="4">AA1-like domain-containing protein</fullName>
    </recommendedName>
</protein>
<sequence length="184" mass="20591">MMSMAIQSTILALAVTTIAASPTSRSLTTRQDQCCFRLRREQYQTLDLDSPRIPFDVLGQTKTGQIRVGPGYSQAFLCMDHETGIIRNGQDLPCFLSQEFQCSPRIAENNLFKFEHRGGRTVLTYKGNDDFYEAQCPQYDPRLTAPPCIYSRDVSGAMKRPSLKVTLVPLEPTDTCIVEGVEGE</sequence>
<feature type="chain" id="PRO_5020906643" description="AA1-like domain-containing protein" evidence="1">
    <location>
        <begin position="21"/>
        <end position="184"/>
    </location>
</feature>
<dbReference type="Proteomes" id="UP000295083">
    <property type="component" value="Unassembled WGS sequence"/>
</dbReference>
<evidence type="ECO:0008006" key="4">
    <source>
        <dbReference type="Google" id="ProtNLM"/>
    </source>
</evidence>
<dbReference type="EMBL" id="QAPG01000031">
    <property type="protein sequence ID" value="TDZ36565.1"/>
    <property type="molecule type" value="Genomic_DNA"/>
</dbReference>
<proteinExistence type="predicted"/>
<gene>
    <name evidence="2" type="ORF">C8035_v008319</name>
</gene>
<keyword evidence="3" id="KW-1185">Reference proteome</keyword>
<name>A0A4R8QLV1_9PEZI</name>
<evidence type="ECO:0000256" key="1">
    <source>
        <dbReference type="SAM" id="SignalP"/>
    </source>
</evidence>
<evidence type="ECO:0000313" key="3">
    <source>
        <dbReference type="Proteomes" id="UP000295083"/>
    </source>
</evidence>
<accession>A0A4R8QLV1</accession>
<dbReference type="AlphaFoldDB" id="A0A4R8QLV1"/>
<evidence type="ECO:0000313" key="2">
    <source>
        <dbReference type="EMBL" id="TDZ36565.1"/>
    </source>
</evidence>
<organism evidence="2 3">
    <name type="scientific">Colletotrichum spinosum</name>
    <dbReference type="NCBI Taxonomy" id="1347390"/>
    <lineage>
        <taxon>Eukaryota</taxon>
        <taxon>Fungi</taxon>
        <taxon>Dikarya</taxon>
        <taxon>Ascomycota</taxon>
        <taxon>Pezizomycotina</taxon>
        <taxon>Sordariomycetes</taxon>
        <taxon>Hypocreomycetidae</taxon>
        <taxon>Glomerellales</taxon>
        <taxon>Glomerellaceae</taxon>
        <taxon>Colletotrichum</taxon>
        <taxon>Colletotrichum orbiculare species complex</taxon>
    </lineage>
</organism>